<feature type="region of interest" description="Disordered" evidence="1">
    <location>
        <begin position="46"/>
        <end position="65"/>
    </location>
</feature>
<accession>A0ABD3NZ98</accession>
<dbReference type="AlphaFoldDB" id="A0ABD3NZ98"/>
<organism evidence="2 3">
    <name type="scientific">Stephanodiscus triporus</name>
    <dbReference type="NCBI Taxonomy" id="2934178"/>
    <lineage>
        <taxon>Eukaryota</taxon>
        <taxon>Sar</taxon>
        <taxon>Stramenopiles</taxon>
        <taxon>Ochrophyta</taxon>
        <taxon>Bacillariophyta</taxon>
        <taxon>Coscinodiscophyceae</taxon>
        <taxon>Thalassiosirophycidae</taxon>
        <taxon>Stephanodiscales</taxon>
        <taxon>Stephanodiscaceae</taxon>
        <taxon>Stephanodiscus</taxon>
    </lineage>
</organism>
<dbReference type="Proteomes" id="UP001530315">
    <property type="component" value="Unassembled WGS sequence"/>
</dbReference>
<gene>
    <name evidence="2" type="ORF">ACHAW5_000400</name>
</gene>
<dbReference type="EMBL" id="JALLAZ020001087">
    <property type="protein sequence ID" value="KAL3781009.1"/>
    <property type="molecule type" value="Genomic_DNA"/>
</dbReference>
<protein>
    <submittedName>
        <fullName evidence="2">Uncharacterized protein</fullName>
    </submittedName>
</protein>
<comment type="caution">
    <text evidence="2">The sequence shown here is derived from an EMBL/GenBank/DDBJ whole genome shotgun (WGS) entry which is preliminary data.</text>
</comment>
<evidence type="ECO:0000313" key="2">
    <source>
        <dbReference type="EMBL" id="KAL3781009.1"/>
    </source>
</evidence>
<sequence>MVEREIEVEDADIAPQFEIDFEGDVNLENDAMMNMAFDLGMDFEEGMNNVEGVPPPADPAAEENL</sequence>
<name>A0ABD3NZ98_9STRA</name>
<evidence type="ECO:0000313" key="3">
    <source>
        <dbReference type="Proteomes" id="UP001530315"/>
    </source>
</evidence>
<proteinExistence type="predicted"/>
<reference evidence="2 3" key="1">
    <citation type="submission" date="2024-10" db="EMBL/GenBank/DDBJ databases">
        <title>Updated reference genomes for cyclostephanoid diatoms.</title>
        <authorList>
            <person name="Roberts W.R."/>
            <person name="Alverson A.J."/>
        </authorList>
    </citation>
    <scope>NUCLEOTIDE SEQUENCE [LARGE SCALE GENOMIC DNA]</scope>
    <source>
        <strain evidence="2 3">AJA276-08</strain>
    </source>
</reference>
<keyword evidence="3" id="KW-1185">Reference proteome</keyword>
<evidence type="ECO:0000256" key="1">
    <source>
        <dbReference type="SAM" id="MobiDB-lite"/>
    </source>
</evidence>